<keyword evidence="1 2" id="KW-0175">Coiled coil</keyword>
<feature type="region of interest" description="Disordered" evidence="3">
    <location>
        <begin position="433"/>
        <end position="452"/>
    </location>
</feature>
<gene>
    <name evidence="5" type="ORF">FOL46_004424</name>
    <name evidence="4" type="ORF">FOZ61_004379</name>
</gene>
<name>A0A7J6MCR4_PEROL</name>
<feature type="compositionally biased region" description="Polar residues" evidence="3">
    <location>
        <begin position="594"/>
        <end position="612"/>
    </location>
</feature>
<dbReference type="PANTHER" id="PTHR32083">
    <property type="entry name" value="CILIA AND FLAGELLA-ASSOCIATED PROTEIN 58-RELATED"/>
    <property type="match status" value="1"/>
</dbReference>
<feature type="compositionally biased region" description="Basic residues" evidence="3">
    <location>
        <begin position="618"/>
        <end position="627"/>
    </location>
</feature>
<feature type="region of interest" description="Disordered" evidence="3">
    <location>
        <begin position="73"/>
        <end position="175"/>
    </location>
</feature>
<evidence type="ECO:0000256" key="3">
    <source>
        <dbReference type="SAM" id="MobiDB-lite"/>
    </source>
</evidence>
<sequence>MFYRHPSNSFVSSTPGQPQYQAPGVQYQPAPPQRAGRVVVRNVSGQAASSGFVRQYTPVGTSAANMSSLSMNNVSQHHTTNHLSPRPPPQFMHQQQQQQQQLPHYTNSGPGSDHQPTPSQGNNSSISQAPRVQVVKRTPSMNVPGLDQSVAHGPPQSAHRAESPARVQHVGPSQAEVERIRTELVSVDKKLQAATNKLMQKEEEGRRLNAEIDSYKVSEGQFKAALSKLRTENESLASAATASRAPDPKIAELSRRLEGRTAELKRVQGELSSSEDKARRTKQDLDKTIATLRETKEQLESLKAHFEQQSQLVTQEQEMLVTETEAQRAHIAKLEQALQETAQENEMLQLELNSSTTDRSELKVIHEQLRNIEKERDAAMAARDAMADRESALKLDLEAAQKEARKALQRAELAEVKAEGRGYKEDVIKTSNLSHLKQNTGGSSSDGGETSAAAMVRKNRELEDLQEQLDNARDEIASMRSERAALEEARREAEEKLQSINMTVTEATSKNKIVSKLHAEVSDLKREIVRLQEELARYKDLPKNKENRASEFNTSVKSKYLTVAGPEMNATLNDTDGGRYSRVGGSPFAESPMPQKTQRALPSDSTLMLKSPSSAKKVGSKHSSGGRKSKDSPVKIVRARGLLNNLTESDPVVAKALADHRETDGLSKEECHELIEKLLANHEIPVRVKKVTCTQVYRTIVDSVSQPPPSNLPSSFVLDYCKKVLEKVTHSSQYA</sequence>
<dbReference type="EMBL" id="JABAHT010000025">
    <property type="protein sequence ID" value="KAF4669345.1"/>
    <property type="molecule type" value="Genomic_DNA"/>
</dbReference>
<dbReference type="EMBL" id="JABANN010000027">
    <property type="protein sequence ID" value="KAF4674637.1"/>
    <property type="molecule type" value="Genomic_DNA"/>
</dbReference>
<feature type="compositionally biased region" description="Polar residues" evidence="3">
    <location>
        <begin position="1"/>
        <end position="20"/>
    </location>
</feature>
<comment type="caution">
    <text evidence="4">The sequence shown here is derived from an EMBL/GenBank/DDBJ whole genome shotgun (WGS) entry which is preliminary data.</text>
</comment>
<dbReference type="Proteomes" id="UP000572268">
    <property type="component" value="Unassembled WGS sequence"/>
</dbReference>
<feature type="compositionally biased region" description="Polar residues" evidence="3">
    <location>
        <begin position="102"/>
        <end position="130"/>
    </location>
</feature>
<feature type="region of interest" description="Disordered" evidence="3">
    <location>
        <begin position="1"/>
        <end position="37"/>
    </location>
</feature>
<feature type="coiled-coil region" evidence="2">
    <location>
        <begin position="177"/>
        <end position="211"/>
    </location>
</feature>
<evidence type="ECO:0000256" key="2">
    <source>
        <dbReference type="SAM" id="Coils"/>
    </source>
</evidence>
<dbReference type="AlphaFoldDB" id="A0A7J6MCR4"/>
<accession>A0A7J6MCR4</accession>
<protein>
    <submittedName>
        <fullName evidence="4">Uncharacterized protein</fullName>
    </submittedName>
</protein>
<evidence type="ECO:0000313" key="6">
    <source>
        <dbReference type="Proteomes" id="UP000570595"/>
    </source>
</evidence>
<evidence type="ECO:0000256" key="1">
    <source>
        <dbReference type="ARBA" id="ARBA00023054"/>
    </source>
</evidence>
<evidence type="ECO:0000313" key="4">
    <source>
        <dbReference type="EMBL" id="KAF4669345.1"/>
    </source>
</evidence>
<dbReference type="OrthoDB" id="10388974at2759"/>
<feature type="compositionally biased region" description="Low complexity" evidence="3">
    <location>
        <begin position="441"/>
        <end position="452"/>
    </location>
</feature>
<organism evidence="4 6">
    <name type="scientific">Perkinsus olseni</name>
    <name type="common">Perkinsus atlanticus</name>
    <dbReference type="NCBI Taxonomy" id="32597"/>
    <lineage>
        <taxon>Eukaryota</taxon>
        <taxon>Sar</taxon>
        <taxon>Alveolata</taxon>
        <taxon>Perkinsozoa</taxon>
        <taxon>Perkinsea</taxon>
        <taxon>Perkinsida</taxon>
        <taxon>Perkinsidae</taxon>
        <taxon>Perkinsus</taxon>
    </lineage>
</organism>
<evidence type="ECO:0000313" key="7">
    <source>
        <dbReference type="Proteomes" id="UP000572268"/>
    </source>
</evidence>
<reference evidence="6 7" key="1">
    <citation type="submission" date="2020-04" db="EMBL/GenBank/DDBJ databases">
        <title>Perkinsus olseni comparative genomics.</title>
        <authorList>
            <person name="Bogema D.R."/>
        </authorList>
    </citation>
    <scope>NUCLEOTIDE SEQUENCE [LARGE SCALE GENOMIC DNA]</scope>
    <source>
        <strain evidence="4">ATCC PRA-179</strain>
        <strain evidence="5">ATCC PRA-31</strain>
    </source>
</reference>
<dbReference type="GO" id="GO:0005856">
    <property type="term" value="C:cytoskeleton"/>
    <property type="evidence" value="ECO:0007669"/>
    <property type="project" value="TreeGrafter"/>
</dbReference>
<proteinExistence type="predicted"/>
<dbReference type="Gene3D" id="1.10.287.1490">
    <property type="match status" value="1"/>
</dbReference>
<dbReference type="PANTHER" id="PTHR32083:SF48">
    <property type="entry name" value="TRANS-GOLGI NETWORK-LOCALIZED SYP41-INTERACTING PROTEIN 1"/>
    <property type="match status" value="1"/>
</dbReference>
<feature type="region of interest" description="Disordered" evidence="3">
    <location>
        <begin position="569"/>
        <end position="633"/>
    </location>
</feature>
<evidence type="ECO:0000313" key="5">
    <source>
        <dbReference type="EMBL" id="KAF4674637.1"/>
    </source>
</evidence>
<dbReference type="Proteomes" id="UP000570595">
    <property type="component" value="Unassembled WGS sequence"/>
</dbReference>
<feature type="coiled-coil region" evidence="2">
    <location>
        <begin position="250"/>
        <end position="419"/>
    </location>
</feature>
<feature type="coiled-coil region" evidence="2">
    <location>
        <begin position="452"/>
        <end position="541"/>
    </location>
</feature>